<evidence type="ECO:0000313" key="2">
    <source>
        <dbReference type="Proteomes" id="UP001303046"/>
    </source>
</evidence>
<accession>A0ABR1CB44</accession>
<keyword evidence="2" id="KW-1185">Reference proteome</keyword>
<sequence>MTWTSPGIIAKSLTLSCEDFGNMSSMCRNRVVWWLSRCLSGTLRDPKRNCGMGPTGKPPNDAIATSCAAMVSSYLNEPTIASPVVAEKNSHV</sequence>
<dbReference type="EMBL" id="JAVFWL010000002">
    <property type="protein sequence ID" value="KAK6734471.1"/>
    <property type="molecule type" value="Genomic_DNA"/>
</dbReference>
<protein>
    <submittedName>
        <fullName evidence="1">Uncharacterized protein</fullName>
    </submittedName>
</protein>
<evidence type="ECO:0000313" key="1">
    <source>
        <dbReference type="EMBL" id="KAK6734471.1"/>
    </source>
</evidence>
<comment type="caution">
    <text evidence="1">The sequence shown here is derived from an EMBL/GenBank/DDBJ whole genome shotgun (WGS) entry which is preliminary data.</text>
</comment>
<gene>
    <name evidence="1" type="primary">Necator_chrII.g5743</name>
    <name evidence="1" type="ORF">RB195_017950</name>
</gene>
<organism evidence="1 2">
    <name type="scientific">Necator americanus</name>
    <name type="common">Human hookworm</name>
    <dbReference type="NCBI Taxonomy" id="51031"/>
    <lineage>
        <taxon>Eukaryota</taxon>
        <taxon>Metazoa</taxon>
        <taxon>Ecdysozoa</taxon>
        <taxon>Nematoda</taxon>
        <taxon>Chromadorea</taxon>
        <taxon>Rhabditida</taxon>
        <taxon>Rhabditina</taxon>
        <taxon>Rhabditomorpha</taxon>
        <taxon>Strongyloidea</taxon>
        <taxon>Ancylostomatidae</taxon>
        <taxon>Bunostominae</taxon>
        <taxon>Necator</taxon>
    </lineage>
</organism>
<reference evidence="1 2" key="1">
    <citation type="submission" date="2023-08" db="EMBL/GenBank/DDBJ databases">
        <title>A Necator americanus chromosomal reference genome.</title>
        <authorList>
            <person name="Ilik V."/>
            <person name="Petrzelkova K.J."/>
            <person name="Pardy F."/>
            <person name="Fuh T."/>
            <person name="Niatou-Singa F.S."/>
            <person name="Gouil Q."/>
            <person name="Baker L."/>
            <person name="Ritchie M.E."/>
            <person name="Jex A.R."/>
            <person name="Gazzola D."/>
            <person name="Li H."/>
            <person name="Toshio Fujiwara R."/>
            <person name="Zhan B."/>
            <person name="Aroian R.V."/>
            <person name="Pafco B."/>
            <person name="Schwarz E.M."/>
        </authorList>
    </citation>
    <scope>NUCLEOTIDE SEQUENCE [LARGE SCALE GENOMIC DNA]</scope>
    <source>
        <strain evidence="1 2">Aroian</strain>
        <tissue evidence="1">Whole animal</tissue>
    </source>
</reference>
<dbReference type="Proteomes" id="UP001303046">
    <property type="component" value="Unassembled WGS sequence"/>
</dbReference>
<name>A0ABR1CB44_NECAM</name>
<proteinExistence type="predicted"/>